<reference evidence="5 6" key="1">
    <citation type="submission" date="2012-02" db="EMBL/GenBank/DDBJ databases">
        <title>Complete genome sequence of Actinoplanes missouriensis 431 (= NBRC 102363).</title>
        <authorList>
            <person name="Ohnishi Y."/>
            <person name="Ishikawa J."/>
            <person name="Sekine M."/>
            <person name="Hosoyama A."/>
            <person name="Harada T."/>
            <person name="Narita H."/>
            <person name="Hata T."/>
            <person name="Konno Y."/>
            <person name="Tutikane K."/>
            <person name="Fujita N."/>
            <person name="Horinouchi S."/>
            <person name="Hayakawa M."/>
        </authorList>
    </citation>
    <scope>NUCLEOTIDE SEQUENCE [LARGE SCALE GENOMIC DNA]</scope>
    <source>
        <strain evidence="6">ATCC 14538 / DSM 43046 / CBS 188.64 / JCM 3121 / NBRC 102363 / NCIMB 12654 / NRRL B-3342 / UNCC 431</strain>
    </source>
</reference>
<evidence type="ECO:0000313" key="6">
    <source>
        <dbReference type="Proteomes" id="UP000007882"/>
    </source>
</evidence>
<dbReference type="CDD" id="cd00038">
    <property type="entry name" value="CAP_ED"/>
    <property type="match status" value="1"/>
</dbReference>
<gene>
    <name evidence="5" type="ordered locus">AMIS_43050</name>
</gene>
<dbReference type="Proteomes" id="UP000007882">
    <property type="component" value="Chromosome"/>
</dbReference>
<dbReference type="EMBL" id="AP012319">
    <property type="protein sequence ID" value="BAL89525.1"/>
    <property type="molecule type" value="Genomic_DNA"/>
</dbReference>
<dbReference type="PROSITE" id="PS50042">
    <property type="entry name" value="CNMP_BINDING_3"/>
    <property type="match status" value="1"/>
</dbReference>
<evidence type="ECO:0000256" key="2">
    <source>
        <dbReference type="ARBA" id="ARBA00023002"/>
    </source>
</evidence>
<sequence>MTNLPATSFPELGLRTEDLRAAATALLTAEQLSLAAGYGTRVAVVAGQPLYEIGDANCDLVISESATLTSRAVSEEPFLTYGPGGFAGELSLLTGQIGNLAVRVAEPGTVLMIDHGGFRRLMAQQTDLGDLFLRAFLARRRLLRMSAEQETRIVGDPRAGESLALQVFLSRQGLPHLWVDSEAAPGRTALRDAGLGSADLPVAFTAGATLRRVTPGVLSERLGLSYRSTGRGVIDLAIVGAGPAGLAAAVYGASEGLATLLLDAVATGGQAATSARIENYLGFPFGLSGLDLTTRAAVQALKFGAEIATPCGVAALRSGPDGHELVLGDGTRIRARAVLIATGAAYRSLPIGRWDHFVGAGIYHAATDLEAQTVAGEPVAVVGGANSAGQASLHLARYARHVTLIVRGDDLGAKMSAYLVERIRADPRITVLTGAEVTALHGGKHLDRITVTGRGGRLACRGLFSFIGAVADTSWLDGPELDGDGFIRTDGPGRLPFETSVPGVFAAGDVRLGSMKRVAAAVGEGSGAVRSVHQSLNRQ</sequence>
<dbReference type="SUPFAM" id="SSF51905">
    <property type="entry name" value="FAD/NAD(P)-binding domain"/>
    <property type="match status" value="1"/>
</dbReference>
<dbReference type="PRINTS" id="PR00469">
    <property type="entry name" value="PNDRDTASEII"/>
</dbReference>
<dbReference type="GO" id="GO:0004791">
    <property type="term" value="F:thioredoxin-disulfide reductase (NADPH) activity"/>
    <property type="evidence" value="ECO:0007669"/>
    <property type="project" value="UniProtKB-EC"/>
</dbReference>
<dbReference type="Gene3D" id="2.60.120.10">
    <property type="entry name" value="Jelly Rolls"/>
    <property type="match status" value="1"/>
</dbReference>
<dbReference type="SUPFAM" id="SSF51206">
    <property type="entry name" value="cAMP-binding domain-like"/>
    <property type="match status" value="1"/>
</dbReference>
<keyword evidence="6" id="KW-1185">Reference proteome</keyword>
<dbReference type="InterPro" id="IPR050097">
    <property type="entry name" value="Ferredoxin-NADP_redctase_2"/>
</dbReference>
<dbReference type="AlphaFoldDB" id="I0H938"/>
<dbReference type="PANTHER" id="PTHR48105">
    <property type="entry name" value="THIOREDOXIN REDUCTASE 1-RELATED-RELATED"/>
    <property type="match status" value="1"/>
</dbReference>
<dbReference type="HOGENOM" id="CLU_031864_5_8_11"/>
<dbReference type="KEGG" id="ams:AMIS_43050"/>
<dbReference type="STRING" id="512565.AMIS_43050"/>
<dbReference type="InterPro" id="IPR000595">
    <property type="entry name" value="cNMP-bd_dom"/>
</dbReference>
<keyword evidence="1" id="KW-0285">Flavoprotein</keyword>
<dbReference type="RefSeq" id="WP_014444419.1">
    <property type="nucleotide sequence ID" value="NC_017093.1"/>
</dbReference>
<dbReference type="Pfam" id="PF07992">
    <property type="entry name" value="Pyr_redox_2"/>
    <property type="match status" value="1"/>
</dbReference>
<dbReference type="InterPro" id="IPR018490">
    <property type="entry name" value="cNMP-bd_dom_sf"/>
</dbReference>
<dbReference type="InterPro" id="IPR036188">
    <property type="entry name" value="FAD/NAD-bd_sf"/>
</dbReference>
<organism evidence="5 6">
    <name type="scientific">Actinoplanes missouriensis (strain ATCC 14538 / DSM 43046 / CBS 188.64 / JCM 3121 / NBRC 102363 / NCIMB 12654 / NRRL B-3342 / UNCC 431)</name>
    <dbReference type="NCBI Taxonomy" id="512565"/>
    <lineage>
        <taxon>Bacteria</taxon>
        <taxon>Bacillati</taxon>
        <taxon>Actinomycetota</taxon>
        <taxon>Actinomycetes</taxon>
        <taxon>Micromonosporales</taxon>
        <taxon>Micromonosporaceae</taxon>
        <taxon>Actinoplanes</taxon>
    </lineage>
</organism>
<evidence type="ECO:0000259" key="4">
    <source>
        <dbReference type="PROSITE" id="PS50042"/>
    </source>
</evidence>
<dbReference type="SMART" id="SM00100">
    <property type="entry name" value="cNMP"/>
    <property type="match status" value="1"/>
</dbReference>
<dbReference type="Gene3D" id="3.50.50.60">
    <property type="entry name" value="FAD/NAD(P)-binding domain"/>
    <property type="match status" value="2"/>
</dbReference>
<evidence type="ECO:0000313" key="5">
    <source>
        <dbReference type="EMBL" id="BAL89525.1"/>
    </source>
</evidence>
<comment type="catalytic activity">
    <reaction evidence="3">
        <text>[thioredoxin]-dithiol + NADP(+) = [thioredoxin]-disulfide + NADPH + H(+)</text>
        <dbReference type="Rhea" id="RHEA:20345"/>
        <dbReference type="Rhea" id="RHEA-COMP:10698"/>
        <dbReference type="Rhea" id="RHEA-COMP:10700"/>
        <dbReference type="ChEBI" id="CHEBI:15378"/>
        <dbReference type="ChEBI" id="CHEBI:29950"/>
        <dbReference type="ChEBI" id="CHEBI:50058"/>
        <dbReference type="ChEBI" id="CHEBI:57783"/>
        <dbReference type="ChEBI" id="CHEBI:58349"/>
        <dbReference type="EC" id="1.8.1.9"/>
    </reaction>
</comment>
<dbReference type="PRINTS" id="PR00368">
    <property type="entry name" value="FADPNR"/>
</dbReference>
<dbReference type="eggNOG" id="COG0492">
    <property type="taxonomic scope" value="Bacteria"/>
</dbReference>
<proteinExistence type="predicted"/>
<dbReference type="PATRIC" id="fig|512565.3.peg.4289"/>
<dbReference type="InterPro" id="IPR023753">
    <property type="entry name" value="FAD/NAD-binding_dom"/>
</dbReference>
<accession>I0H938</accession>
<keyword evidence="2" id="KW-0560">Oxidoreductase</keyword>
<protein>
    <submittedName>
        <fullName evidence="5">Putative thioredoxin reductase</fullName>
    </submittedName>
</protein>
<evidence type="ECO:0000256" key="3">
    <source>
        <dbReference type="ARBA" id="ARBA00048132"/>
    </source>
</evidence>
<dbReference type="InterPro" id="IPR014710">
    <property type="entry name" value="RmlC-like_jellyroll"/>
</dbReference>
<evidence type="ECO:0000256" key="1">
    <source>
        <dbReference type="ARBA" id="ARBA00022630"/>
    </source>
</evidence>
<feature type="domain" description="Cyclic nucleotide-binding" evidence="4">
    <location>
        <begin position="46"/>
        <end position="139"/>
    </location>
</feature>
<name>I0H938_ACTM4</name>